<feature type="signal peptide" evidence="11">
    <location>
        <begin position="1"/>
        <end position="21"/>
    </location>
</feature>
<keyword evidence="9" id="KW-0472">Membrane</keyword>
<protein>
    <submittedName>
        <fullName evidence="13">Porin</fullName>
    </submittedName>
</protein>
<keyword evidence="10" id="KW-0998">Cell outer membrane</keyword>
<organism evidence="13 14">
    <name type="scientific">Pandoraea capi</name>
    <dbReference type="NCBI Taxonomy" id="2508286"/>
    <lineage>
        <taxon>Bacteria</taxon>
        <taxon>Pseudomonadati</taxon>
        <taxon>Pseudomonadota</taxon>
        <taxon>Betaproteobacteria</taxon>
        <taxon>Burkholderiales</taxon>
        <taxon>Burkholderiaceae</taxon>
        <taxon>Pandoraea</taxon>
    </lineage>
</organism>
<dbReference type="CDD" id="cd00342">
    <property type="entry name" value="gram_neg_porins"/>
    <property type="match status" value="1"/>
</dbReference>
<dbReference type="Pfam" id="PF13609">
    <property type="entry name" value="Porin_4"/>
    <property type="match status" value="1"/>
</dbReference>
<evidence type="ECO:0000259" key="12">
    <source>
        <dbReference type="Pfam" id="PF13609"/>
    </source>
</evidence>
<keyword evidence="7" id="KW-0406">Ion transport</keyword>
<dbReference type="Proteomes" id="UP000366065">
    <property type="component" value="Unassembled WGS sequence"/>
</dbReference>
<reference evidence="13 14" key="1">
    <citation type="submission" date="2019-08" db="EMBL/GenBank/DDBJ databases">
        <authorList>
            <person name="Peeters C."/>
        </authorList>
    </citation>
    <scope>NUCLEOTIDE SEQUENCE [LARGE SCALE GENOMIC DNA]</scope>
    <source>
        <strain evidence="13 14">LMG 20602</strain>
    </source>
</reference>
<dbReference type="RefSeq" id="WP_150722201.1">
    <property type="nucleotide sequence ID" value="NZ_CABPRV010000008.1"/>
</dbReference>
<proteinExistence type="predicted"/>
<evidence type="ECO:0000256" key="9">
    <source>
        <dbReference type="ARBA" id="ARBA00023136"/>
    </source>
</evidence>
<evidence type="ECO:0000256" key="4">
    <source>
        <dbReference type="ARBA" id="ARBA00022452"/>
    </source>
</evidence>
<dbReference type="EMBL" id="CABPRV010000008">
    <property type="protein sequence ID" value="VVE25776.1"/>
    <property type="molecule type" value="Genomic_DNA"/>
</dbReference>
<evidence type="ECO:0000256" key="10">
    <source>
        <dbReference type="ARBA" id="ARBA00023237"/>
    </source>
</evidence>
<dbReference type="PANTHER" id="PTHR34501">
    <property type="entry name" value="PROTEIN YDDL-RELATED"/>
    <property type="match status" value="1"/>
</dbReference>
<gene>
    <name evidence="13" type="ORF">PCA20602_03384</name>
</gene>
<evidence type="ECO:0000313" key="13">
    <source>
        <dbReference type="EMBL" id="VVE25776.1"/>
    </source>
</evidence>
<keyword evidence="5" id="KW-0812">Transmembrane</keyword>
<dbReference type="Gene3D" id="2.40.160.10">
    <property type="entry name" value="Porin"/>
    <property type="match status" value="1"/>
</dbReference>
<evidence type="ECO:0000256" key="3">
    <source>
        <dbReference type="ARBA" id="ARBA00022448"/>
    </source>
</evidence>
<accession>A0ABY6W4P4</accession>
<keyword evidence="14" id="KW-1185">Reference proteome</keyword>
<comment type="caution">
    <text evidence="13">The sequence shown here is derived from an EMBL/GenBank/DDBJ whole genome shotgun (WGS) entry which is preliminary data.</text>
</comment>
<evidence type="ECO:0000313" key="14">
    <source>
        <dbReference type="Proteomes" id="UP000366065"/>
    </source>
</evidence>
<dbReference type="InterPro" id="IPR050298">
    <property type="entry name" value="Gram-neg_bact_OMP"/>
</dbReference>
<evidence type="ECO:0000256" key="8">
    <source>
        <dbReference type="ARBA" id="ARBA00023114"/>
    </source>
</evidence>
<comment type="subunit">
    <text evidence="2">Homotrimer.</text>
</comment>
<feature type="chain" id="PRO_5046250911" evidence="11">
    <location>
        <begin position="22"/>
        <end position="401"/>
    </location>
</feature>
<evidence type="ECO:0000256" key="7">
    <source>
        <dbReference type="ARBA" id="ARBA00023065"/>
    </source>
</evidence>
<keyword evidence="4" id="KW-1134">Transmembrane beta strand</keyword>
<comment type="subcellular location">
    <subcellularLocation>
        <location evidence="1">Cell outer membrane</location>
        <topology evidence="1">Multi-pass membrane protein</topology>
    </subcellularLocation>
</comment>
<evidence type="ECO:0000256" key="1">
    <source>
        <dbReference type="ARBA" id="ARBA00004571"/>
    </source>
</evidence>
<dbReference type="InterPro" id="IPR023614">
    <property type="entry name" value="Porin_dom_sf"/>
</dbReference>
<evidence type="ECO:0000256" key="2">
    <source>
        <dbReference type="ARBA" id="ARBA00011233"/>
    </source>
</evidence>
<sequence>MKYGMPAIALASCLVCGSAFAQSSNVRLYGLIDNGFVYNNNAKGTSQYQLASGNLQGSRWGIAGTEDLGGGLSAVFRLEGGYSIDTGALGQGGSLFGRRATVGLANRYGTFSLGRQYDALTDYMAGYSAAGSARGDVVKSWAGVYGAHPGDLDNLGGSNRTNNVVKYSSANFNGLSFESAYSFGNKAGDFSSSQSFSFAGAYRNGPLDAGVAYQNVRNPNYANWGVNPSANNATSASSLNMNSPVYSGFASAKTMQVVAAGAAYQIGTLRIGGIYTNVEFQHLGGTPGNGLNPLKLAGTAVFNTYELNVAWRPIPVVQLALSYALTRGNSVGSVSGANYGQWNLGADYALSKRTDLYAVMVYQRASGVDSTGKAAVAAVANLTASSTHSQVGATVGIRHVF</sequence>
<dbReference type="SUPFAM" id="SSF56935">
    <property type="entry name" value="Porins"/>
    <property type="match status" value="1"/>
</dbReference>
<keyword evidence="3" id="KW-0813">Transport</keyword>
<evidence type="ECO:0000256" key="6">
    <source>
        <dbReference type="ARBA" id="ARBA00022729"/>
    </source>
</evidence>
<dbReference type="InterPro" id="IPR033900">
    <property type="entry name" value="Gram_neg_porin_domain"/>
</dbReference>
<evidence type="ECO:0000256" key="5">
    <source>
        <dbReference type="ARBA" id="ARBA00022692"/>
    </source>
</evidence>
<keyword evidence="6 11" id="KW-0732">Signal</keyword>
<keyword evidence="8" id="KW-0626">Porin</keyword>
<dbReference type="PANTHER" id="PTHR34501:SF9">
    <property type="entry name" value="MAJOR OUTER MEMBRANE PROTEIN P.IA"/>
    <property type="match status" value="1"/>
</dbReference>
<name>A0ABY6W4P4_9BURK</name>
<feature type="domain" description="Porin" evidence="12">
    <location>
        <begin position="10"/>
        <end position="366"/>
    </location>
</feature>
<evidence type="ECO:0000256" key="11">
    <source>
        <dbReference type="SAM" id="SignalP"/>
    </source>
</evidence>